<dbReference type="Proteomes" id="UP000023152">
    <property type="component" value="Unassembled WGS sequence"/>
</dbReference>
<evidence type="ECO:0000313" key="2">
    <source>
        <dbReference type="Proteomes" id="UP000023152"/>
    </source>
</evidence>
<protein>
    <submittedName>
        <fullName evidence="1">Uncharacterized protein</fullName>
    </submittedName>
</protein>
<feature type="non-terminal residue" evidence="1">
    <location>
        <position position="1"/>
    </location>
</feature>
<gene>
    <name evidence="1" type="ORF">RFI_39139</name>
</gene>
<proteinExistence type="predicted"/>
<evidence type="ECO:0000313" key="1">
    <source>
        <dbReference type="EMBL" id="ETN98371.1"/>
    </source>
</evidence>
<sequence length="155" mass="18090">NNQTIEIEQLKKELKLKNERLYQIDGNDNEEKKENNFNMSNFNLFSSSGLVDITVEDALQKIELILISMKKLNGTKRKLLLVVAHMNYLYKLSVIIEGFWKYDLNNVFAYKDLLWSLNNNLFGESETYEPFIVFDYKPPNALEAFNNEIGVLQAI</sequence>
<organism evidence="1 2">
    <name type="scientific">Reticulomyxa filosa</name>
    <dbReference type="NCBI Taxonomy" id="46433"/>
    <lineage>
        <taxon>Eukaryota</taxon>
        <taxon>Sar</taxon>
        <taxon>Rhizaria</taxon>
        <taxon>Retaria</taxon>
        <taxon>Foraminifera</taxon>
        <taxon>Monothalamids</taxon>
        <taxon>Reticulomyxidae</taxon>
        <taxon>Reticulomyxa</taxon>
    </lineage>
</organism>
<name>X6LB92_RETFI</name>
<keyword evidence="2" id="KW-1185">Reference proteome</keyword>
<dbReference type="EMBL" id="ASPP01046876">
    <property type="protein sequence ID" value="ETN98371.1"/>
    <property type="molecule type" value="Genomic_DNA"/>
</dbReference>
<accession>X6LB92</accession>
<dbReference type="AlphaFoldDB" id="X6LB92"/>
<reference evidence="1 2" key="1">
    <citation type="journal article" date="2013" name="Curr. Biol.">
        <title>The Genome of the Foraminiferan Reticulomyxa filosa.</title>
        <authorList>
            <person name="Glockner G."/>
            <person name="Hulsmann N."/>
            <person name="Schleicher M."/>
            <person name="Noegel A.A."/>
            <person name="Eichinger L."/>
            <person name="Gallinger C."/>
            <person name="Pawlowski J."/>
            <person name="Sierra R."/>
            <person name="Euteneuer U."/>
            <person name="Pillet L."/>
            <person name="Moustafa A."/>
            <person name="Platzer M."/>
            <person name="Groth M."/>
            <person name="Szafranski K."/>
            <person name="Schliwa M."/>
        </authorList>
    </citation>
    <scope>NUCLEOTIDE SEQUENCE [LARGE SCALE GENOMIC DNA]</scope>
</reference>
<comment type="caution">
    <text evidence="1">The sequence shown here is derived from an EMBL/GenBank/DDBJ whole genome shotgun (WGS) entry which is preliminary data.</text>
</comment>